<name>A0A067QBP5_9AGAM</name>
<feature type="region of interest" description="Disordered" evidence="1">
    <location>
        <begin position="1"/>
        <end position="32"/>
    </location>
</feature>
<evidence type="ECO:0000313" key="3">
    <source>
        <dbReference type="Proteomes" id="UP000027265"/>
    </source>
</evidence>
<dbReference type="EMBL" id="KL197714">
    <property type="protein sequence ID" value="KDQ60011.1"/>
    <property type="molecule type" value="Genomic_DNA"/>
</dbReference>
<dbReference type="InParanoid" id="A0A067QBP5"/>
<evidence type="ECO:0000313" key="2">
    <source>
        <dbReference type="EMBL" id="KDQ60011.1"/>
    </source>
</evidence>
<reference evidence="3" key="1">
    <citation type="journal article" date="2014" name="Proc. Natl. Acad. Sci. U.S.A.">
        <title>Extensive sampling of basidiomycete genomes demonstrates inadequacy of the white-rot/brown-rot paradigm for wood decay fungi.</title>
        <authorList>
            <person name="Riley R."/>
            <person name="Salamov A.A."/>
            <person name="Brown D.W."/>
            <person name="Nagy L.G."/>
            <person name="Floudas D."/>
            <person name="Held B.W."/>
            <person name="Levasseur A."/>
            <person name="Lombard V."/>
            <person name="Morin E."/>
            <person name="Otillar R."/>
            <person name="Lindquist E.A."/>
            <person name="Sun H."/>
            <person name="LaButti K.M."/>
            <person name="Schmutz J."/>
            <person name="Jabbour D."/>
            <person name="Luo H."/>
            <person name="Baker S.E."/>
            <person name="Pisabarro A.G."/>
            <person name="Walton J.D."/>
            <person name="Blanchette R.A."/>
            <person name="Henrissat B."/>
            <person name="Martin F."/>
            <person name="Cullen D."/>
            <person name="Hibbett D.S."/>
            <person name="Grigoriev I.V."/>
        </authorList>
    </citation>
    <scope>NUCLEOTIDE SEQUENCE [LARGE SCALE GENOMIC DNA]</scope>
    <source>
        <strain evidence="3">MUCL 33604</strain>
    </source>
</reference>
<dbReference type="HOGENOM" id="CLU_125567_1_0_1"/>
<feature type="compositionally biased region" description="Polar residues" evidence="1">
    <location>
        <begin position="18"/>
        <end position="28"/>
    </location>
</feature>
<dbReference type="Proteomes" id="UP000027265">
    <property type="component" value="Unassembled WGS sequence"/>
</dbReference>
<dbReference type="OrthoDB" id="2681843at2759"/>
<evidence type="ECO:0000256" key="1">
    <source>
        <dbReference type="SAM" id="MobiDB-lite"/>
    </source>
</evidence>
<organism evidence="2 3">
    <name type="scientific">Jaapia argillacea MUCL 33604</name>
    <dbReference type="NCBI Taxonomy" id="933084"/>
    <lineage>
        <taxon>Eukaryota</taxon>
        <taxon>Fungi</taxon>
        <taxon>Dikarya</taxon>
        <taxon>Basidiomycota</taxon>
        <taxon>Agaricomycotina</taxon>
        <taxon>Agaricomycetes</taxon>
        <taxon>Agaricomycetidae</taxon>
        <taxon>Jaapiales</taxon>
        <taxon>Jaapiaceae</taxon>
        <taxon>Jaapia</taxon>
    </lineage>
</organism>
<protein>
    <submittedName>
        <fullName evidence="2">Uncharacterized protein</fullName>
    </submittedName>
</protein>
<keyword evidence="3" id="KW-1185">Reference proteome</keyword>
<sequence>MADQPLDPLKALPIHPKPSTSVATQPPKQTRRQPFELRLPRPGRRIRLYGYAVPGAWLTDFGVKCLEPGAREVFHAFPLASYGLRRIKMKTRVKLTVHFGRIDAKTPPEAVVPGEGFVQILAVCTNERHSYKARPTQKQVDTLTRIFGRSPRWWVDDGPLD</sequence>
<gene>
    <name evidence="2" type="ORF">JAAARDRAFT_191445</name>
</gene>
<proteinExistence type="predicted"/>
<accession>A0A067QBP5</accession>
<dbReference type="AlphaFoldDB" id="A0A067QBP5"/>